<dbReference type="NCBIfam" id="TIGR01963">
    <property type="entry name" value="PHB_DH"/>
    <property type="match status" value="1"/>
</dbReference>
<evidence type="ECO:0000256" key="1">
    <source>
        <dbReference type="ARBA" id="ARBA00006484"/>
    </source>
</evidence>
<dbReference type="PRINTS" id="PR00080">
    <property type="entry name" value="SDRFAMILY"/>
</dbReference>
<dbReference type="GO" id="GO:0032787">
    <property type="term" value="P:monocarboxylic acid metabolic process"/>
    <property type="evidence" value="ECO:0007669"/>
    <property type="project" value="UniProtKB-ARBA"/>
</dbReference>
<name>A0A5B8CIY6_SPHSA</name>
<evidence type="ECO:0000256" key="2">
    <source>
        <dbReference type="ARBA" id="ARBA00051383"/>
    </source>
</evidence>
<dbReference type="InterPro" id="IPR050259">
    <property type="entry name" value="SDR"/>
</dbReference>
<dbReference type="AlphaFoldDB" id="A0A5B8CIY6"/>
<accession>A0A5B8CIY6</accession>
<keyword evidence="3" id="KW-0560">Oxidoreductase</keyword>
<dbReference type="EMBL" id="CP041016">
    <property type="protein sequence ID" value="QDC39029.1"/>
    <property type="molecule type" value="Genomic_DNA"/>
</dbReference>
<dbReference type="Pfam" id="PF13561">
    <property type="entry name" value="adh_short_C2"/>
    <property type="match status" value="1"/>
</dbReference>
<dbReference type="GO" id="GO:0003858">
    <property type="term" value="F:3-hydroxybutyrate dehydrogenase activity"/>
    <property type="evidence" value="ECO:0007669"/>
    <property type="project" value="UniProtKB-EC"/>
</dbReference>
<dbReference type="InterPro" id="IPR036291">
    <property type="entry name" value="NAD(P)-bd_dom_sf"/>
</dbReference>
<dbReference type="EC" id="1.1.1.30" evidence="3"/>
<protein>
    <submittedName>
        <fullName evidence="3">3-hydroxybutyrate dehydrogenase</fullName>
        <ecNumber evidence="3">1.1.1.30</ecNumber>
    </submittedName>
</protein>
<sequence>MMSLKNRNAVITGSTSGIGLAYARALAAEGAHVLINGLGKAEDIEKERAAIESEFGVRAVYSCADMTRPDQIKGMIDQAVSELGGVDILINNAGVQFVSPIEEFPIEKWDQILAINLSSAFHAIRAVTPIMKQAGWGRIISTASAHSLVASPFKAAYVAAKHGIVGLTKTAALELATHKITVNAISPGYVWTPLVEHQIPDTMKARGLTREQVIHDVLLDSQPTKEFVTSEQVAAIAVFLCSDAAAQITGSNISIDGGWTAE</sequence>
<dbReference type="PROSITE" id="PS00061">
    <property type="entry name" value="ADH_SHORT"/>
    <property type="match status" value="1"/>
</dbReference>
<gene>
    <name evidence="3" type="ORF">FIL70_04300</name>
</gene>
<dbReference type="InterPro" id="IPR002347">
    <property type="entry name" value="SDR_fam"/>
</dbReference>
<dbReference type="Gene3D" id="3.40.50.720">
    <property type="entry name" value="NAD(P)-binding Rossmann-like Domain"/>
    <property type="match status" value="1"/>
</dbReference>
<dbReference type="PRINTS" id="PR00081">
    <property type="entry name" value="GDHRDH"/>
</dbReference>
<dbReference type="PANTHER" id="PTHR42879">
    <property type="entry name" value="3-OXOACYL-(ACYL-CARRIER-PROTEIN) REDUCTASE"/>
    <property type="match status" value="1"/>
</dbReference>
<dbReference type="KEGG" id="sufl:FIL70_04300"/>
<dbReference type="Proteomes" id="UP000311469">
    <property type="component" value="Chromosome cSF1"/>
</dbReference>
<dbReference type="GO" id="GO:0018502">
    <property type="term" value="F:2,5-dichloro-2,5-cyclohexadiene-1,4-diol dehydrogenase activity"/>
    <property type="evidence" value="ECO:0007669"/>
    <property type="project" value="RHEA"/>
</dbReference>
<comment type="similarity">
    <text evidence="1">Belongs to the short-chain dehydrogenases/reductases (SDR) family.</text>
</comment>
<evidence type="ECO:0000313" key="4">
    <source>
        <dbReference type="Proteomes" id="UP000311469"/>
    </source>
</evidence>
<dbReference type="NCBIfam" id="NF009093">
    <property type="entry name" value="PRK12429.1"/>
    <property type="match status" value="1"/>
</dbReference>
<organism evidence="3 4">
    <name type="scientific">Sphingobium fuliginis ATCC 27551</name>
    <dbReference type="NCBI Taxonomy" id="1208342"/>
    <lineage>
        <taxon>Bacteria</taxon>
        <taxon>Pseudomonadati</taxon>
        <taxon>Pseudomonadota</taxon>
        <taxon>Alphaproteobacteria</taxon>
        <taxon>Sphingomonadales</taxon>
        <taxon>Sphingomonadaceae</taxon>
        <taxon>Sphingobium</taxon>
    </lineage>
</organism>
<proteinExistence type="inferred from homology"/>
<dbReference type="SUPFAM" id="SSF51735">
    <property type="entry name" value="NAD(P)-binding Rossmann-fold domains"/>
    <property type="match status" value="1"/>
</dbReference>
<dbReference type="InterPro" id="IPR020904">
    <property type="entry name" value="Sc_DH/Rdtase_CS"/>
</dbReference>
<dbReference type="PANTHER" id="PTHR42879:SF2">
    <property type="entry name" value="3-OXOACYL-[ACYL-CARRIER-PROTEIN] REDUCTASE FABG"/>
    <property type="match status" value="1"/>
</dbReference>
<reference evidence="3 4" key="1">
    <citation type="submission" date="2019-06" db="EMBL/GenBank/DDBJ databases">
        <title>Genome organization and adaptive potential of archetypical organophosphate degarding Sphingobium fuliginis ATCC 27551.</title>
        <authorList>
            <person name="Sarwar A."/>
            <person name="Parthasarathy S."/>
            <person name="Singh C."/>
            <person name="Siddavattam D."/>
        </authorList>
    </citation>
    <scope>NUCLEOTIDE SEQUENCE [LARGE SCALE GENOMIC DNA]</scope>
    <source>
        <strain evidence="3 4">ATCC 27551</strain>
    </source>
</reference>
<evidence type="ECO:0000313" key="3">
    <source>
        <dbReference type="EMBL" id="QDC39029.1"/>
    </source>
</evidence>
<comment type="catalytic activity">
    <reaction evidence="2">
        <text>2,5-dichlorocyclohexa-2,5-dien-1,4-diol + NAD(+) = 2,5-dichlorohydroquinone + NADH + H(+)</text>
        <dbReference type="Rhea" id="RHEA:15741"/>
        <dbReference type="ChEBI" id="CHEBI:15378"/>
        <dbReference type="ChEBI" id="CHEBI:27545"/>
        <dbReference type="ChEBI" id="CHEBI:28975"/>
        <dbReference type="ChEBI" id="CHEBI:57540"/>
        <dbReference type="ChEBI" id="CHEBI:57945"/>
    </reaction>
</comment>
<dbReference type="FunFam" id="3.40.50.720:FF:000084">
    <property type="entry name" value="Short-chain dehydrogenase reductase"/>
    <property type="match status" value="1"/>
</dbReference>
<dbReference type="InterPro" id="IPR011294">
    <property type="entry name" value="3-OHbutyrate_DH"/>
</dbReference>